<gene>
    <name evidence="1" type="ORF">GGQ90_002456</name>
</gene>
<accession>A0A7W6LSL3</accession>
<name>A0A7W6LSL3_9SPHN</name>
<dbReference type="AlphaFoldDB" id="A0A7W6LSL3"/>
<comment type="caution">
    <text evidence="1">The sequence shown here is derived from an EMBL/GenBank/DDBJ whole genome shotgun (WGS) entry which is preliminary data.</text>
</comment>
<protein>
    <submittedName>
        <fullName evidence="1">Uncharacterized protein</fullName>
    </submittedName>
</protein>
<keyword evidence="2" id="KW-1185">Reference proteome</keyword>
<evidence type="ECO:0000313" key="2">
    <source>
        <dbReference type="Proteomes" id="UP000590524"/>
    </source>
</evidence>
<dbReference type="RefSeq" id="WP_160984518.1">
    <property type="nucleotide sequence ID" value="NZ_JACIEU010000009.1"/>
</dbReference>
<dbReference type="EMBL" id="JACIEU010000009">
    <property type="protein sequence ID" value="MBB4148672.1"/>
    <property type="molecule type" value="Genomic_DNA"/>
</dbReference>
<proteinExistence type="predicted"/>
<organism evidence="1 2">
    <name type="scientific">Sphingobium scionense</name>
    <dbReference type="NCBI Taxonomy" id="1404341"/>
    <lineage>
        <taxon>Bacteria</taxon>
        <taxon>Pseudomonadati</taxon>
        <taxon>Pseudomonadota</taxon>
        <taxon>Alphaproteobacteria</taxon>
        <taxon>Sphingomonadales</taxon>
        <taxon>Sphingomonadaceae</taxon>
        <taxon>Sphingobium</taxon>
    </lineage>
</organism>
<reference evidence="1 2" key="1">
    <citation type="submission" date="2020-08" db="EMBL/GenBank/DDBJ databases">
        <title>Genomic Encyclopedia of Type Strains, Phase IV (KMG-IV): sequencing the most valuable type-strain genomes for metagenomic binning, comparative biology and taxonomic classification.</title>
        <authorList>
            <person name="Goeker M."/>
        </authorList>
    </citation>
    <scope>NUCLEOTIDE SEQUENCE [LARGE SCALE GENOMIC DNA]</scope>
    <source>
        <strain evidence="1 2">DSM 19371</strain>
    </source>
</reference>
<sequence>MILPAGATAATGKLLHLVIGSVIGIAADARGGTAGDVRNLSRVIARQVLIVIDPATAPESSEMETGAKIYPLESPTSPNSAQVDDTMSGGTASAVWTCRRAAEPGRTAASLLGG</sequence>
<dbReference type="Proteomes" id="UP000590524">
    <property type="component" value="Unassembled WGS sequence"/>
</dbReference>
<evidence type="ECO:0000313" key="1">
    <source>
        <dbReference type="EMBL" id="MBB4148672.1"/>
    </source>
</evidence>